<dbReference type="AlphaFoldDB" id="A0A5Q2MJ11"/>
<dbReference type="EMBL" id="CP045737">
    <property type="protein sequence ID" value="QGG43124.1"/>
    <property type="molecule type" value="Genomic_DNA"/>
</dbReference>
<sequence>MRSIVLECRDPEPLAEFWSQVLGQEIDQREDDWWSLERQAGGPRLAFQVVEAFEPPPWPGRTGEQQVHLDIEVDDLTAGTDDVVRLGARILSEVVDPDQDPWRVFADPAGHPFCLVSFG</sequence>
<evidence type="ECO:0000259" key="1">
    <source>
        <dbReference type="PROSITE" id="PS51819"/>
    </source>
</evidence>
<dbReference type="Gene3D" id="3.10.180.10">
    <property type="entry name" value="2,3-Dihydroxybiphenyl 1,2-Dioxygenase, domain 1"/>
    <property type="match status" value="1"/>
</dbReference>
<feature type="domain" description="VOC" evidence="1">
    <location>
        <begin position="1"/>
        <end position="118"/>
    </location>
</feature>
<dbReference type="PANTHER" id="PTHR35908">
    <property type="entry name" value="HYPOTHETICAL FUSION PROTEIN"/>
    <property type="match status" value="1"/>
</dbReference>
<dbReference type="Proteomes" id="UP000392064">
    <property type="component" value="Chromosome"/>
</dbReference>
<protein>
    <submittedName>
        <fullName evidence="2">VOC family protein</fullName>
    </submittedName>
</protein>
<reference evidence="2 3" key="1">
    <citation type="submission" date="2019-11" db="EMBL/GenBank/DDBJ databases">
        <authorList>
            <person name="Li J."/>
        </authorList>
    </citation>
    <scope>NUCLEOTIDE SEQUENCE [LARGE SCALE GENOMIC DNA]</scope>
    <source>
        <strain evidence="2 3">MF47</strain>
    </source>
</reference>
<proteinExistence type="predicted"/>
<dbReference type="InterPro" id="IPR029068">
    <property type="entry name" value="Glyas_Bleomycin-R_OHBP_Dase"/>
</dbReference>
<dbReference type="CDD" id="cd06587">
    <property type="entry name" value="VOC"/>
    <property type="match status" value="1"/>
</dbReference>
<evidence type="ECO:0000313" key="2">
    <source>
        <dbReference type="EMBL" id="QGG43124.1"/>
    </source>
</evidence>
<dbReference type="Pfam" id="PF18029">
    <property type="entry name" value="Glyoxalase_6"/>
    <property type="match status" value="1"/>
</dbReference>
<dbReference type="KEGG" id="aef:GEV26_02455"/>
<dbReference type="PROSITE" id="PS51819">
    <property type="entry name" value="VOC"/>
    <property type="match status" value="1"/>
</dbReference>
<organism evidence="2 3">
    <name type="scientific">Aeromicrobium yanjiei</name>
    <dbReference type="NCBI Taxonomy" id="2662028"/>
    <lineage>
        <taxon>Bacteria</taxon>
        <taxon>Bacillati</taxon>
        <taxon>Actinomycetota</taxon>
        <taxon>Actinomycetes</taxon>
        <taxon>Propionibacteriales</taxon>
        <taxon>Nocardioidaceae</taxon>
        <taxon>Aeromicrobium</taxon>
    </lineage>
</organism>
<dbReference type="InterPro" id="IPR041581">
    <property type="entry name" value="Glyoxalase_6"/>
</dbReference>
<accession>A0A5Q2MJ11</accession>
<dbReference type="InterPro" id="IPR037523">
    <property type="entry name" value="VOC_core"/>
</dbReference>
<gene>
    <name evidence="2" type="ORF">GEV26_02455</name>
</gene>
<keyword evidence="3" id="KW-1185">Reference proteome</keyword>
<dbReference type="SUPFAM" id="SSF54593">
    <property type="entry name" value="Glyoxalase/Bleomycin resistance protein/Dihydroxybiphenyl dioxygenase"/>
    <property type="match status" value="1"/>
</dbReference>
<dbReference type="PANTHER" id="PTHR35908:SF1">
    <property type="entry name" value="CONSERVED PROTEIN"/>
    <property type="match status" value="1"/>
</dbReference>
<evidence type="ECO:0000313" key="3">
    <source>
        <dbReference type="Proteomes" id="UP000392064"/>
    </source>
</evidence>
<name>A0A5Q2MJ11_9ACTN</name>